<dbReference type="AlphaFoldDB" id="A0A5N5W227"/>
<evidence type="ECO:0000313" key="9">
    <source>
        <dbReference type="EMBL" id="KAB7836055.1"/>
    </source>
</evidence>
<sequence length="413" mass="45132">MTETAQHPLSAAPLTPPADSGAAARPWPQDRACPYHPPAGHLPAPEGRPLSRVTLFDGREVWFVTGHAEVRALLRDRRLSADRQHPDFPVTVPRLAEQAVRPLPLLGADDPLHNRQRRTLIPGFGLQRITALRPAIQQVVDDLLDRMLAAGPEADLVTAFALPVPSTVICSLLGVPYDDHEFFETHSRRLLVAETAAEAGESREELRAYFRRLLDRKREAPGDALLDTLLADPSGTLDREELVSMALLLLIAGHETTSNMISLGTYTLLRHPEQLAALRADPELMRGAVEELLRYLSIADSLVRVAVADVEVAGERIRAGEGVLLATPEANRDPASYPDPDTLDVRRSARHHVAFGYGIHQCLGQNLARAELDIAFSSLFARIPTLRLAVAPDEVSVKPGGTVQGLFALPVTW</sequence>
<evidence type="ECO:0000256" key="8">
    <source>
        <dbReference type="SAM" id="MobiDB-lite"/>
    </source>
</evidence>
<dbReference type="GO" id="GO:0005506">
    <property type="term" value="F:iron ion binding"/>
    <property type="evidence" value="ECO:0007669"/>
    <property type="project" value="InterPro"/>
</dbReference>
<dbReference type="Proteomes" id="UP000327000">
    <property type="component" value="Unassembled WGS sequence"/>
</dbReference>
<organism evidence="9 10">
    <name type="scientific">Streptomyces mobaraensis</name>
    <name type="common">Streptoverticillium mobaraense</name>
    <dbReference type="NCBI Taxonomy" id="35621"/>
    <lineage>
        <taxon>Bacteria</taxon>
        <taxon>Bacillati</taxon>
        <taxon>Actinomycetota</taxon>
        <taxon>Actinomycetes</taxon>
        <taxon>Kitasatosporales</taxon>
        <taxon>Streptomycetaceae</taxon>
        <taxon>Streptomyces</taxon>
    </lineage>
</organism>
<dbReference type="GO" id="GO:0004497">
    <property type="term" value="F:monooxygenase activity"/>
    <property type="evidence" value="ECO:0007669"/>
    <property type="project" value="UniProtKB-KW"/>
</dbReference>
<dbReference type="PROSITE" id="PS00086">
    <property type="entry name" value="CYTOCHROME_P450"/>
    <property type="match status" value="1"/>
</dbReference>
<dbReference type="SUPFAM" id="SSF48264">
    <property type="entry name" value="Cytochrome P450"/>
    <property type="match status" value="1"/>
</dbReference>
<reference evidence="9 10" key="1">
    <citation type="journal article" date="2019" name="Microb. Cell Fact.">
        <title>Exploring novel herbicidin analogues by transcriptional regulator overexpression and MS/MS molecular networking.</title>
        <authorList>
            <person name="Shi Y."/>
            <person name="Gu R."/>
            <person name="Li Y."/>
            <person name="Wang X."/>
            <person name="Ren W."/>
            <person name="Li X."/>
            <person name="Wang L."/>
            <person name="Xie Y."/>
            <person name="Hong B."/>
        </authorList>
    </citation>
    <scope>NUCLEOTIDE SEQUENCE [LARGE SCALE GENOMIC DNA]</scope>
    <source>
        <strain evidence="9 10">US-43</strain>
    </source>
</reference>
<dbReference type="PANTHER" id="PTHR46696">
    <property type="entry name" value="P450, PUTATIVE (EUROFUNG)-RELATED"/>
    <property type="match status" value="1"/>
</dbReference>
<dbReference type="InterPro" id="IPR002397">
    <property type="entry name" value="Cyt_P450_B"/>
</dbReference>
<evidence type="ECO:0000256" key="3">
    <source>
        <dbReference type="ARBA" id="ARBA00022723"/>
    </source>
</evidence>
<evidence type="ECO:0000313" key="10">
    <source>
        <dbReference type="Proteomes" id="UP000327000"/>
    </source>
</evidence>
<protein>
    <submittedName>
        <fullName evidence="9">Cytochrome P450</fullName>
    </submittedName>
</protein>
<keyword evidence="6 7" id="KW-0503">Monooxygenase</keyword>
<comment type="similarity">
    <text evidence="1 7">Belongs to the cytochrome P450 family.</text>
</comment>
<comment type="caution">
    <text evidence="9">The sequence shown here is derived from an EMBL/GenBank/DDBJ whole genome shotgun (WGS) entry which is preliminary data.</text>
</comment>
<dbReference type="Gene3D" id="1.10.630.10">
    <property type="entry name" value="Cytochrome P450"/>
    <property type="match status" value="1"/>
</dbReference>
<dbReference type="Pfam" id="PF00067">
    <property type="entry name" value="p450"/>
    <property type="match status" value="1"/>
</dbReference>
<evidence type="ECO:0000256" key="4">
    <source>
        <dbReference type="ARBA" id="ARBA00023002"/>
    </source>
</evidence>
<keyword evidence="3 7" id="KW-0479">Metal-binding</keyword>
<keyword evidence="2 7" id="KW-0349">Heme</keyword>
<evidence type="ECO:0000256" key="5">
    <source>
        <dbReference type="ARBA" id="ARBA00023004"/>
    </source>
</evidence>
<gene>
    <name evidence="9" type="ORF">FRZ00_25695</name>
</gene>
<evidence type="ECO:0000256" key="6">
    <source>
        <dbReference type="ARBA" id="ARBA00023033"/>
    </source>
</evidence>
<dbReference type="InterPro" id="IPR001128">
    <property type="entry name" value="Cyt_P450"/>
</dbReference>
<dbReference type="InterPro" id="IPR036396">
    <property type="entry name" value="Cyt_P450_sf"/>
</dbReference>
<dbReference type="PRINTS" id="PR00385">
    <property type="entry name" value="P450"/>
</dbReference>
<evidence type="ECO:0000256" key="7">
    <source>
        <dbReference type="RuleBase" id="RU000461"/>
    </source>
</evidence>
<dbReference type="EMBL" id="VOKX01000104">
    <property type="protein sequence ID" value="KAB7836055.1"/>
    <property type="molecule type" value="Genomic_DNA"/>
</dbReference>
<accession>A0A5N5W227</accession>
<evidence type="ECO:0000256" key="2">
    <source>
        <dbReference type="ARBA" id="ARBA00022617"/>
    </source>
</evidence>
<dbReference type="GO" id="GO:0020037">
    <property type="term" value="F:heme binding"/>
    <property type="evidence" value="ECO:0007669"/>
    <property type="project" value="InterPro"/>
</dbReference>
<dbReference type="PANTHER" id="PTHR46696:SF1">
    <property type="entry name" value="CYTOCHROME P450 YJIB-RELATED"/>
    <property type="match status" value="1"/>
</dbReference>
<dbReference type="CDD" id="cd11030">
    <property type="entry name" value="CYP105-like"/>
    <property type="match status" value="1"/>
</dbReference>
<dbReference type="FunFam" id="1.10.630.10:FF:000018">
    <property type="entry name" value="Cytochrome P450 monooxygenase"/>
    <property type="match status" value="1"/>
</dbReference>
<feature type="region of interest" description="Disordered" evidence="8">
    <location>
        <begin position="1"/>
        <end position="46"/>
    </location>
</feature>
<proteinExistence type="inferred from homology"/>
<dbReference type="RefSeq" id="WP_152265097.1">
    <property type="nucleotide sequence ID" value="NZ_VOKX01000104.1"/>
</dbReference>
<keyword evidence="10" id="KW-1185">Reference proteome</keyword>
<dbReference type="GO" id="GO:0016705">
    <property type="term" value="F:oxidoreductase activity, acting on paired donors, with incorporation or reduction of molecular oxygen"/>
    <property type="evidence" value="ECO:0007669"/>
    <property type="project" value="InterPro"/>
</dbReference>
<evidence type="ECO:0000256" key="1">
    <source>
        <dbReference type="ARBA" id="ARBA00010617"/>
    </source>
</evidence>
<keyword evidence="4 7" id="KW-0560">Oxidoreductase</keyword>
<keyword evidence="5 7" id="KW-0408">Iron</keyword>
<dbReference type="InterPro" id="IPR017972">
    <property type="entry name" value="Cyt_P450_CS"/>
</dbReference>
<name>A0A5N5W227_STRMB</name>
<dbReference type="PRINTS" id="PR00359">
    <property type="entry name" value="BP450"/>
</dbReference>
<dbReference type="OrthoDB" id="3664945at2"/>